<dbReference type="GO" id="GO:0004672">
    <property type="term" value="F:protein kinase activity"/>
    <property type="evidence" value="ECO:0007669"/>
    <property type="project" value="InterPro"/>
</dbReference>
<evidence type="ECO:0000313" key="3">
    <source>
        <dbReference type="Proteomes" id="UP000319263"/>
    </source>
</evidence>
<evidence type="ECO:0000259" key="1">
    <source>
        <dbReference type="PROSITE" id="PS50011"/>
    </source>
</evidence>
<name>A0A516PVJ9_9ACTN</name>
<proteinExistence type="predicted"/>
<keyword evidence="3" id="KW-1185">Reference proteome</keyword>
<dbReference type="GO" id="GO:0005524">
    <property type="term" value="F:ATP binding"/>
    <property type="evidence" value="ECO:0007669"/>
    <property type="project" value="InterPro"/>
</dbReference>
<dbReference type="PROSITE" id="PS50011">
    <property type="entry name" value="PROTEIN_KINASE_DOM"/>
    <property type="match status" value="1"/>
</dbReference>
<dbReference type="InterPro" id="IPR000719">
    <property type="entry name" value="Prot_kinase_dom"/>
</dbReference>
<dbReference type="InterPro" id="IPR011009">
    <property type="entry name" value="Kinase-like_dom_sf"/>
</dbReference>
<accession>A0A516PVJ9</accession>
<keyword evidence="2" id="KW-0808">Transferase</keyword>
<sequence length="365" mass="39500">MGSNDLLSGCGGDSGAGGFCCPLAILMTLAWLREVIPLDCGAGSVAMARMSDWPNSSVRERHAAVSTSPDVLRSLVRRATGDDLDQVARIVEGYDNEVYRVRTRSGQRVFVRIRRFGGGLESAKCEARMIERARSVGVPGPEILLLDQVRIDATDYPVMVQRGVPGRALIETYGTLTREQRRRSLSELGSLIARLNSLRADADWRDGFRTEIGNRRDERAAVLSAGFGSDEFAAMITALEGYVDHSSDGHAAMCHGDLGPRHIFLDPDGSISGVIDFGDTHPAAPLHDLAVLRVRGSGVGGAGLDLAPVLTGYGALTTPDFRRRLDLHTLMISLSSLGIGVDEGDEACIFRETARIRTLLKEIRR</sequence>
<dbReference type="PANTHER" id="PTHR21310">
    <property type="entry name" value="AMINOGLYCOSIDE PHOSPHOTRANSFERASE-RELATED-RELATED"/>
    <property type="match status" value="1"/>
</dbReference>
<feature type="domain" description="Protein kinase" evidence="1">
    <location>
        <begin position="84"/>
        <end position="365"/>
    </location>
</feature>
<dbReference type="OrthoDB" id="3812556at2"/>
<gene>
    <name evidence="2" type="ORF">FOE78_04200</name>
</gene>
<dbReference type="KEGG" id="mik:FOE78_04200"/>
<dbReference type="Gene3D" id="3.90.1200.10">
    <property type="match status" value="1"/>
</dbReference>
<organism evidence="2 3">
    <name type="scientific">Microlunatus elymi</name>
    <dbReference type="NCBI Taxonomy" id="2596828"/>
    <lineage>
        <taxon>Bacteria</taxon>
        <taxon>Bacillati</taxon>
        <taxon>Actinomycetota</taxon>
        <taxon>Actinomycetes</taxon>
        <taxon>Propionibacteriales</taxon>
        <taxon>Propionibacteriaceae</taxon>
        <taxon>Microlunatus</taxon>
    </lineage>
</organism>
<dbReference type="Pfam" id="PF01636">
    <property type="entry name" value="APH"/>
    <property type="match status" value="1"/>
</dbReference>
<dbReference type="SUPFAM" id="SSF56112">
    <property type="entry name" value="Protein kinase-like (PK-like)"/>
    <property type="match status" value="1"/>
</dbReference>
<evidence type="ECO:0000313" key="2">
    <source>
        <dbReference type="EMBL" id="QDP95218.1"/>
    </source>
</evidence>
<dbReference type="InterPro" id="IPR051678">
    <property type="entry name" value="AGP_Transferase"/>
</dbReference>
<reference evidence="2 3" key="1">
    <citation type="submission" date="2019-07" db="EMBL/GenBank/DDBJ databases">
        <title>Microlunatus dokdonensis sp. nov. isolated from the rhizospheric soil of the wild plant Elymus tsukushiensis.</title>
        <authorList>
            <person name="Ghim S.-Y."/>
            <person name="Hwang Y.-J."/>
            <person name="Son J.-S."/>
            <person name="Shin J.-H."/>
        </authorList>
    </citation>
    <scope>NUCLEOTIDE SEQUENCE [LARGE SCALE GENOMIC DNA]</scope>
    <source>
        <strain evidence="2 3">KUDC0627</strain>
    </source>
</reference>
<dbReference type="PANTHER" id="PTHR21310:SF15">
    <property type="entry name" value="AMINOGLYCOSIDE PHOSPHOTRANSFERASE DOMAIN-CONTAINING PROTEIN"/>
    <property type="match status" value="1"/>
</dbReference>
<dbReference type="InterPro" id="IPR002575">
    <property type="entry name" value="Aminoglycoside_PTrfase"/>
</dbReference>
<dbReference type="EMBL" id="CP041692">
    <property type="protein sequence ID" value="QDP95218.1"/>
    <property type="molecule type" value="Genomic_DNA"/>
</dbReference>
<dbReference type="AlphaFoldDB" id="A0A516PVJ9"/>
<dbReference type="Proteomes" id="UP000319263">
    <property type="component" value="Chromosome"/>
</dbReference>
<protein>
    <submittedName>
        <fullName evidence="2">Aminoglycoside phosphotransferase family protein</fullName>
    </submittedName>
</protein>